<dbReference type="Proteomes" id="UP000077013">
    <property type="component" value="Unassembled WGS sequence"/>
</dbReference>
<comment type="caution">
    <text evidence="2">The sequence shown here is derived from an EMBL/GenBank/DDBJ whole genome shotgun (WGS) entry which is preliminary data.</text>
</comment>
<keyword evidence="3" id="KW-1185">Reference proteome</keyword>
<organism evidence="2 3">
    <name type="scientific">Cochleicola gelatinilyticus</name>
    <dbReference type="NCBI Taxonomy" id="1763537"/>
    <lineage>
        <taxon>Bacteria</taxon>
        <taxon>Pseudomonadati</taxon>
        <taxon>Bacteroidota</taxon>
        <taxon>Flavobacteriia</taxon>
        <taxon>Flavobacteriales</taxon>
        <taxon>Flavobacteriaceae</taxon>
        <taxon>Cochleicola</taxon>
    </lineage>
</organism>
<keyword evidence="1" id="KW-1133">Transmembrane helix</keyword>
<accession>A0A167H483</accession>
<keyword evidence="1" id="KW-0472">Membrane</keyword>
<name>A0A167H483_9FLAO</name>
<evidence type="ECO:0000313" key="3">
    <source>
        <dbReference type="Proteomes" id="UP000077013"/>
    </source>
</evidence>
<evidence type="ECO:0000313" key="2">
    <source>
        <dbReference type="EMBL" id="OAB78199.1"/>
    </source>
</evidence>
<gene>
    <name evidence="2" type="ORF">ULVI_12030</name>
</gene>
<sequence length="59" mass="6793">MTANELQVFKLKLLKKQKAEKIKTYIIVAVSILLALFLLYISPSIIAFVFDPSYQDVKF</sequence>
<reference evidence="2 3" key="1">
    <citation type="submission" date="2016-02" db="EMBL/GenBank/DDBJ databases">
        <title>Ulvibacter sp. LPB0005, isolated from Thais luteostoma.</title>
        <authorList>
            <person name="Shin S.-K."/>
            <person name="Yi H."/>
        </authorList>
    </citation>
    <scope>NUCLEOTIDE SEQUENCE [LARGE SCALE GENOMIC DNA]</scope>
    <source>
        <strain evidence="2 3">LPB0005</strain>
    </source>
</reference>
<dbReference type="AlphaFoldDB" id="A0A167H483"/>
<keyword evidence="1" id="KW-0812">Transmembrane</keyword>
<dbReference type="EMBL" id="LRXL01000045">
    <property type="protein sequence ID" value="OAB78199.1"/>
    <property type="molecule type" value="Genomic_DNA"/>
</dbReference>
<evidence type="ECO:0000256" key="1">
    <source>
        <dbReference type="SAM" id="Phobius"/>
    </source>
</evidence>
<protein>
    <submittedName>
        <fullName evidence="2">Uncharacterized protein</fullName>
    </submittedName>
</protein>
<feature type="transmembrane region" description="Helical" evidence="1">
    <location>
        <begin position="25"/>
        <end position="50"/>
    </location>
</feature>
<proteinExistence type="predicted"/>